<dbReference type="AlphaFoldDB" id="A0A6M4GNS2"/>
<dbReference type="InterPro" id="IPR018060">
    <property type="entry name" value="HTH_AraC"/>
</dbReference>
<dbReference type="CDD" id="cd03137">
    <property type="entry name" value="GATase1_AraC_1"/>
    <property type="match status" value="1"/>
</dbReference>
<sequence>MKRPGSLAIVAYDGLRHFEFSIAAEVFALDRPSLGVPWYETMIVSADRARPRGIAGIQVVPTAPFERIDEARTIVIPGWRDTESPPPIPPRLLEALRRAVRRKARIVSICSGSFVLAEAGLLDGRSATTHWLYADLFRERYPLVKYADDVLYVDEGEIVTSAGCAAGVDACLHIVRRDYGARIANMVARRMVVAPHREGGQAQYVETPVAVRPGRGIGAALDWARRRLDQPIVVTELAQRSAMSPRTFFRRFTDQMGVSPNAWLQNERISRARALLEAGEMSLEDTATQCGYDSLETFRVAFKRVTSVAPGEYRRRFKTSA</sequence>
<name>A0A6M4GNS2_9PROT</name>
<dbReference type="InterPro" id="IPR002818">
    <property type="entry name" value="DJ-1/PfpI"/>
</dbReference>
<dbReference type="EMBL" id="CP053069">
    <property type="protein sequence ID" value="QJR08970.1"/>
    <property type="molecule type" value="Genomic_DNA"/>
</dbReference>
<organism evidence="5 6">
    <name type="scientific">Usitatibacter rugosus</name>
    <dbReference type="NCBI Taxonomy" id="2732067"/>
    <lineage>
        <taxon>Bacteria</taxon>
        <taxon>Pseudomonadati</taxon>
        <taxon>Pseudomonadota</taxon>
        <taxon>Betaproteobacteria</taxon>
        <taxon>Nitrosomonadales</taxon>
        <taxon>Usitatibacteraceae</taxon>
        <taxon>Usitatibacter</taxon>
    </lineage>
</organism>
<evidence type="ECO:0000259" key="4">
    <source>
        <dbReference type="PROSITE" id="PS01124"/>
    </source>
</evidence>
<dbReference type="Pfam" id="PF12833">
    <property type="entry name" value="HTH_18"/>
    <property type="match status" value="1"/>
</dbReference>
<dbReference type="PROSITE" id="PS00041">
    <property type="entry name" value="HTH_ARAC_FAMILY_1"/>
    <property type="match status" value="1"/>
</dbReference>
<dbReference type="GO" id="GO:0003700">
    <property type="term" value="F:DNA-binding transcription factor activity"/>
    <property type="evidence" value="ECO:0007669"/>
    <property type="project" value="InterPro"/>
</dbReference>
<keyword evidence="1" id="KW-0805">Transcription regulation</keyword>
<dbReference type="SMART" id="SM00342">
    <property type="entry name" value="HTH_ARAC"/>
    <property type="match status" value="1"/>
</dbReference>
<evidence type="ECO:0000256" key="3">
    <source>
        <dbReference type="ARBA" id="ARBA00023163"/>
    </source>
</evidence>
<reference evidence="5 6" key="1">
    <citation type="submission" date="2020-04" db="EMBL/GenBank/DDBJ databases">
        <title>Usitatibacter rugosus gen. nov., sp. nov. and Usitatibacter palustris sp. nov., novel members of Usitatibacteraceae fam. nov. within the order Nitrosomonadales isolated from soil.</title>
        <authorList>
            <person name="Huber K.J."/>
            <person name="Neumann-Schaal M."/>
            <person name="Geppert A."/>
            <person name="Luckner M."/>
            <person name="Wanner G."/>
            <person name="Overmann J."/>
        </authorList>
    </citation>
    <scope>NUCLEOTIDE SEQUENCE [LARGE SCALE GENOMIC DNA]</scope>
    <source>
        <strain evidence="5 6">0125_3</strain>
    </source>
</reference>
<dbReference type="Gene3D" id="3.40.50.880">
    <property type="match status" value="1"/>
</dbReference>
<dbReference type="SUPFAM" id="SSF52317">
    <property type="entry name" value="Class I glutamine amidotransferase-like"/>
    <property type="match status" value="1"/>
</dbReference>
<dbReference type="GO" id="GO:0043565">
    <property type="term" value="F:sequence-specific DNA binding"/>
    <property type="evidence" value="ECO:0007669"/>
    <property type="project" value="InterPro"/>
</dbReference>
<gene>
    <name evidence="5" type="primary">cdhR_1</name>
    <name evidence="5" type="ORF">DSM104443_00005</name>
</gene>
<dbReference type="Gene3D" id="1.10.10.60">
    <property type="entry name" value="Homeodomain-like"/>
    <property type="match status" value="1"/>
</dbReference>
<dbReference type="PANTHER" id="PTHR43130">
    <property type="entry name" value="ARAC-FAMILY TRANSCRIPTIONAL REGULATOR"/>
    <property type="match status" value="1"/>
</dbReference>
<dbReference type="InterPro" id="IPR052158">
    <property type="entry name" value="INH-QAR"/>
</dbReference>
<keyword evidence="2" id="KW-0238">DNA-binding</keyword>
<dbReference type="RefSeq" id="WP_171088679.1">
    <property type="nucleotide sequence ID" value="NZ_CP053069.1"/>
</dbReference>
<dbReference type="Proteomes" id="UP000501534">
    <property type="component" value="Chromosome"/>
</dbReference>
<evidence type="ECO:0000313" key="5">
    <source>
        <dbReference type="EMBL" id="QJR08970.1"/>
    </source>
</evidence>
<dbReference type="InterPro" id="IPR018062">
    <property type="entry name" value="HTH_AraC-typ_CS"/>
</dbReference>
<dbReference type="InterPro" id="IPR029062">
    <property type="entry name" value="Class_I_gatase-like"/>
</dbReference>
<dbReference type="Pfam" id="PF01965">
    <property type="entry name" value="DJ-1_PfpI"/>
    <property type="match status" value="1"/>
</dbReference>
<protein>
    <submittedName>
        <fullName evidence="5">HTH-type transcriptional regulator CdhR</fullName>
    </submittedName>
</protein>
<accession>A0A6M4GNS2</accession>
<dbReference type="PROSITE" id="PS01124">
    <property type="entry name" value="HTH_ARAC_FAMILY_2"/>
    <property type="match status" value="1"/>
</dbReference>
<feature type="domain" description="HTH araC/xylS-type" evidence="4">
    <location>
        <begin position="218"/>
        <end position="316"/>
    </location>
</feature>
<proteinExistence type="predicted"/>
<dbReference type="PANTHER" id="PTHR43130:SF3">
    <property type="entry name" value="HTH-TYPE TRANSCRIPTIONAL REGULATOR RV1931C"/>
    <property type="match status" value="1"/>
</dbReference>
<evidence type="ECO:0000313" key="6">
    <source>
        <dbReference type="Proteomes" id="UP000501534"/>
    </source>
</evidence>
<dbReference type="SUPFAM" id="SSF46689">
    <property type="entry name" value="Homeodomain-like"/>
    <property type="match status" value="2"/>
</dbReference>
<keyword evidence="3" id="KW-0804">Transcription</keyword>
<dbReference type="KEGG" id="uru:DSM104443_00005"/>
<dbReference type="InterPro" id="IPR009057">
    <property type="entry name" value="Homeodomain-like_sf"/>
</dbReference>
<evidence type="ECO:0000256" key="1">
    <source>
        <dbReference type="ARBA" id="ARBA00023015"/>
    </source>
</evidence>
<evidence type="ECO:0000256" key="2">
    <source>
        <dbReference type="ARBA" id="ARBA00023125"/>
    </source>
</evidence>
<keyword evidence="6" id="KW-1185">Reference proteome</keyword>